<evidence type="ECO:0000313" key="4">
    <source>
        <dbReference type="EMBL" id="QSQ25934.1"/>
    </source>
</evidence>
<dbReference type="Pfam" id="PF23657">
    <property type="entry name" value="DUF7151"/>
    <property type="match status" value="1"/>
</dbReference>
<organism evidence="4 5">
    <name type="scientific">Pyxidicoccus parkwayensis</name>
    <dbReference type="NCBI Taxonomy" id="2813578"/>
    <lineage>
        <taxon>Bacteria</taxon>
        <taxon>Pseudomonadati</taxon>
        <taxon>Myxococcota</taxon>
        <taxon>Myxococcia</taxon>
        <taxon>Myxococcales</taxon>
        <taxon>Cystobacterineae</taxon>
        <taxon>Myxococcaceae</taxon>
        <taxon>Pyxidicoccus</taxon>
    </lineage>
</organism>
<feature type="compositionally biased region" description="Polar residues" evidence="1">
    <location>
        <begin position="401"/>
        <end position="412"/>
    </location>
</feature>
<evidence type="ECO:0000313" key="5">
    <source>
        <dbReference type="Proteomes" id="UP000662747"/>
    </source>
</evidence>
<feature type="domain" description="DUF7151" evidence="3">
    <location>
        <begin position="59"/>
        <end position="106"/>
    </location>
</feature>
<dbReference type="RefSeq" id="WP_206727485.1">
    <property type="nucleotide sequence ID" value="NZ_CP071090.1"/>
</dbReference>
<evidence type="ECO:0000256" key="2">
    <source>
        <dbReference type="SAM" id="SignalP"/>
    </source>
</evidence>
<name>A0ABX7P641_9BACT</name>
<sequence>MAQAGFRFPVQRLFRATPLIACAAVLLSAGAAWARGPHDTVDATGVLESGAAQSLSGTNSQLQTSAEPPGANCPTGGTRLDVGTDLNGDGVLDATEIDPSQTRYICNGAQGPAGSTGVFGDGSGGSFLVNTGSVLDLTTPGGYAFLGGRQHLQFTNVSINGTLIVPSGTVFRTTGNFTVNPAGTLIVAASAGDNGVGPASQGVSRAPAGEPQGGFGLTQLQSAQLVRPGALGGGAGAKQAGVTGGSGGGSLVILAQGTVQVLAGGTINATGENGGTGSNLPGSGGGAGGVLVILGKTSVSVNGIVRASGGRGGDGNNTGGAGKGGGGGGGGGIIQLLSSTTPSVSGTLDVSGGAPGVSAAPTAPNTTIVAGGGGGACGGNGGNGGVTGSASTAGSAGYDLRTTTPTPENLFL</sequence>
<feature type="chain" id="PRO_5047309909" evidence="2">
    <location>
        <begin position="35"/>
        <end position="412"/>
    </location>
</feature>
<evidence type="ECO:0000259" key="3">
    <source>
        <dbReference type="Pfam" id="PF23657"/>
    </source>
</evidence>
<evidence type="ECO:0000256" key="1">
    <source>
        <dbReference type="SAM" id="MobiDB-lite"/>
    </source>
</evidence>
<proteinExistence type="predicted"/>
<accession>A0ABX7P641</accession>
<feature type="compositionally biased region" description="Polar residues" evidence="1">
    <location>
        <begin position="52"/>
        <end position="66"/>
    </location>
</feature>
<feature type="signal peptide" evidence="2">
    <location>
        <begin position="1"/>
        <end position="34"/>
    </location>
</feature>
<feature type="region of interest" description="Disordered" evidence="1">
    <location>
        <begin position="390"/>
        <end position="412"/>
    </location>
</feature>
<dbReference type="EMBL" id="CP071090">
    <property type="protein sequence ID" value="QSQ25934.1"/>
    <property type="molecule type" value="Genomic_DNA"/>
</dbReference>
<dbReference type="InterPro" id="IPR055575">
    <property type="entry name" value="DUF7151"/>
</dbReference>
<keyword evidence="5" id="KW-1185">Reference proteome</keyword>
<gene>
    <name evidence="4" type="ORF">JY651_13800</name>
</gene>
<feature type="region of interest" description="Disordered" evidence="1">
    <location>
        <begin position="52"/>
        <end position="78"/>
    </location>
</feature>
<keyword evidence="2" id="KW-0732">Signal</keyword>
<protein>
    <submittedName>
        <fullName evidence="4">Collagen-like protein</fullName>
    </submittedName>
</protein>
<dbReference type="Proteomes" id="UP000662747">
    <property type="component" value="Chromosome"/>
</dbReference>
<reference evidence="4 5" key="1">
    <citation type="submission" date="2021-02" db="EMBL/GenBank/DDBJ databases">
        <title>De Novo genome assembly of isolated myxobacteria.</title>
        <authorList>
            <person name="Stevens D.C."/>
        </authorList>
    </citation>
    <scope>NUCLEOTIDE SEQUENCE [LARGE SCALE GENOMIC DNA]</scope>
    <source>
        <strain evidence="5">SCPEA02</strain>
    </source>
</reference>